<keyword evidence="4" id="KW-1185">Reference proteome</keyword>
<feature type="compositionally biased region" description="Basic residues" evidence="1">
    <location>
        <begin position="1"/>
        <end position="11"/>
    </location>
</feature>
<feature type="compositionally biased region" description="Acidic residues" evidence="1">
    <location>
        <begin position="306"/>
        <end position="319"/>
    </location>
</feature>
<dbReference type="InterPro" id="IPR056632">
    <property type="entry name" value="DUF7730"/>
</dbReference>
<feature type="region of interest" description="Disordered" evidence="1">
    <location>
        <begin position="288"/>
        <end position="352"/>
    </location>
</feature>
<proteinExistence type="predicted"/>
<gene>
    <name evidence="3" type="ORF">OHK93_005295</name>
</gene>
<dbReference type="InterPro" id="IPR038883">
    <property type="entry name" value="AN11006-like"/>
</dbReference>
<dbReference type="AlphaFoldDB" id="A0AA43R082"/>
<dbReference type="EMBL" id="JAPUFD010000027">
    <property type="protein sequence ID" value="MDI1493505.1"/>
    <property type="molecule type" value="Genomic_DNA"/>
</dbReference>
<dbReference type="Pfam" id="PF24864">
    <property type="entry name" value="DUF7730"/>
    <property type="match status" value="1"/>
</dbReference>
<feature type="region of interest" description="Disordered" evidence="1">
    <location>
        <begin position="1"/>
        <end position="37"/>
    </location>
</feature>
<feature type="compositionally biased region" description="Basic and acidic residues" evidence="1">
    <location>
        <begin position="293"/>
        <end position="305"/>
    </location>
</feature>
<protein>
    <recommendedName>
        <fullName evidence="2">DUF7730 domain-containing protein</fullName>
    </recommendedName>
</protein>
<name>A0AA43R082_9LECA</name>
<sequence length="375" mass="42627">MRSKKNTRRGKSVAGKAVSSLGKGKAKGDRPIAPTPSRLLSVPPEIRLLIYDTYFSSPSYGKGFPKTNPFDGYTVDDVDASLIGALTDRFERSKDGNTQRARSNINLLSVCRLIHSEAIPPFYHHHLFQLPTRSISHPDPTATPIKPLIIPLAIYRHFDLIHRLEVVHHDLGHTIVNRQDNDLAIANVLEFISKACPSLRCLSIRVICDLHDEMDYFAEMTSWGEYPYLEFERKTPGVLAELMPRLHELAIVLTDSKPHPVPEHPELPLKAFSGSWTWAWHADDFEDAAGEEDEKRKENKEREENGGNEEDEEGEENEESDKGKDTSMQRWGEHFFIRRPGSSSEVPSMDEVSRDSLYQIASLEPFAHWFDPETM</sequence>
<dbReference type="PANTHER" id="PTHR42085:SF2">
    <property type="entry name" value="F-BOX DOMAIN-CONTAINING PROTEIN"/>
    <property type="match status" value="1"/>
</dbReference>
<feature type="domain" description="DUF7730" evidence="2">
    <location>
        <begin position="37"/>
        <end position="132"/>
    </location>
</feature>
<comment type="caution">
    <text evidence="3">The sequence shown here is derived from an EMBL/GenBank/DDBJ whole genome shotgun (WGS) entry which is preliminary data.</text>
</comment>
<evidence type="ECO:0000313" key="4">
    <source>
        <dbReference type="Proteomes" id="UP001161017"/>
    </source>
</evidence>
<evidence type="ECO:0000259" key="2">
    <source>
        <dbReference type="Pfam" id="PF24864"/>
    </source>
</evidence>
<reference evidence="3" key="1">
    <citation type="journal article" date="2023" name="Genome Biol. Evol.">
        <title>First Whole Genome Sequence and Flow Cytometry Genome Size Data for the Lichen-Forming Fungus Ramalina farinacea (Ascomycota).</title>
        <authorList>
            <person name="Llewellyn T."/>
            <person name="Mian S."/>
            <person name="Hill R."/>
            <person name="Leitch I.J."/>
            <person name="Gaya E."/>
        </authorList>
    </citation>
    <scope>NUCLEOTIDE SEQUENCE</scope>
    <source>
        <strain evidence="3">LIQ254RAFAR</strain>
    </source>
</reference>
<evidence type="ECO:0000256" key="1">
    <source>
        <dbReference type="SAM" id="MobiDB-lite"/>
    </source>
</evidence>
<feature type="compositionally biased region" description="Basic and acidic residues" evidence="1">
    <location>
        <begin position="320"/>
        <end position="336"/>
    </location>
</feature>
<dbReference type="PANTHER" id="PTHR42085">
    <property type="entry name" value="F-BOX DOMAIN-CONTAINING PROTEIN"/>
    <property type="match status" value="1"/>
</dbReference>
<accession>A0AA43R082</accession>
<dbReference type="Proteomes" id="UP001161017">
    <property type="component" value="Unassembled WGS sequence"/>
</dbReference>
<evidence type="ECO:0000313" key="3">
    <source>
        <dbReference type="EMBL" id="MDI1493505.1"/>
    </source>
</evidence>
<organism evidence="3 4">
    <name type="scientific">Ramalina farinacea</name>
    <dbReference type="NCBI Taxonomy" id="258253"/>
    <lineage>
        <taxon>Eukaryota</taxon>
        <taxon>Fungi</taxon>
        <taxon>Dikarya</taxon>
        <taxon>Ascomycota</taxon>
        <taxon>Pezizomycotina</taxon>
        <taxon>Lecanoromycetes</taxon>
        <taxon>OSLEUM clade</taxon>
        <taxon>Lecanoromycetidae</taxon>
        <taxon>Lecanorales</taxon>
        <taxon>Lecanorineae</taxon>
        <taxon>Ramalinaceae</taxon>
        <taxon>Ramalina</taxon>
    </lineage>
</organism>